<accession>A7K9H2</accession>
<evidence type="ECO:0000313" key="1">
    <source>
        <dbReference type="EMBL" id="ABT16696.1"/>
    </source>
</evidence>
<reference evidence="1 2" key="1">
    <citation type="submission" date="2006-09" db="EMBL/GenBank/DDBJ databases">
        <title>Sequence and annotation of the 288-kb ATCV-1 virus that infects an endosymbiotic Chlorella strain of the heliozoon Acanthocystis turfacea.</title>
        <authorList>
            <person name="Fitzgerald L.A."/>
            <person name="Graves M.V."/>
            <person name="Li X."/>
            <person name="Pfitzner A.J.P."/>
            <person name="Hartigan J."/>
            <person name="Van Etten J.L."/>
        </authorList>
    </citation>
    <scope>NUCLEOTIDE SEQUENCE [LARGE SCALE GENOMIC DNA]</scope>
    <source>
        <strain evidence="1 2">ATCV-1</strain>
    </source>
</reference>
<evidence type="ECO:0000313" key="2">
    <source>
        <dbReference type="Proteomes" id="UP000202420"/>
    </source>
</evidence>
<name>A7K9H2_9PHYC</name>
<dbReference type="Proteomes" id="UP000202420">
    <property type="component" value="Segment"/>
</dbReference>
<dbReference type="RefSeq" id="YP_001427043.1">
    <property type="nucleotide sequence ID" value="NC_008724.1"/>
</dbReference>
<dbReference type="EMBL" id="EF101928">
    <property type="protein sequence ID" value="ABT16696.1"/>
    <property type="molecule type" value="Genomic_DNA"/>
</dbReference>
<proteinExistence type="predicted"/>
<protein>
    <submittedName>
        <fullName evidence="1">Uncharacterized protein z562R</fullName>
    </submittedName>
</protein>
<gene>
    <name evidence="1" type="primary">z562R</name>
    <name evidence="1" type="ORF">ATCV1_z562R</name>
</gene>
<dbReference type="GeneID" id="5470805"/>
<organism evidence="1 2">
    <name type="scientific">Chlorovirus heliozoae</name>
    <dbReference type="NCBI Taxonomy" id="322019"/>
    <lineage>
        <taxon>Viruses</taxon>
        <taxon>Varidnaviria</taxon>
        <taxon>Bamfordvirae</taxon>
        <taxon>Nucleocytoviricota</taxon>
        <taxon>Megaviricetes</taxon>
        <taxon>Algavirales</taxon>
        <taxon>Phycodnaviridae</taxon>
        <taxon>Chlorovirus</taxon>
    </lineage>
</organism>
<sequence length="136" mass="15883">MYFQLGGRHDELVFRVILLAHGLCSVIDLFLPRHRDALDGVLLSGFRGRHRCFDHWFFWSWFTSLCGRDFASRRGNHIRPATRSSENRSSHRVFLARSPPSLDDFLRAHLVQRFLGDGPREFHIGINNWRHLLAGC</sequence>
<keyword evidence="2" id="KW-1185">Reference proteome</keyword>
<dbReference type="KEGG" id="vg:5470805"/>